<protein>
    <submittedName>
        <fullName evidence="2">Uncharacterized protein LOC114344238</fullName>
    </submittedName>
</protein>
<dbReference type="RefSeq" id="XP_028150887.1">
    <property type="nucleotide sequence ID" value="XM_028295086.1"/>
</dbReference>
<reference evidence="2" key="1">
    <citation type="submission" date="2025-08" db="UniProtKB">
        <authorList>
            <consortium name="RefSeq"/>
        </authorList>
    </citation>
    <scope>IDENTIFICATION</scope>
    <source>
        <tissue evidence="2">Whole insect</tissue>
    </source>
</reference>
<evidence type="ECO:0000256" key="1">
    <source>
        <dbReference type="SAM" id="MobiDB-lite"/>
    </source>
</evidence>
<evidence type="ECO:0000313" key="2">
    <source>
        <dbReference type="RefSeq" id="XP_028150887.1"/>
    </source>
</evidence>
<organism evidence="2">
    <name type="scientific">Diabrotica virgifera virgifera</name>
    <name type="common">western corn rootworm</name>
    <dbReference type="NCBI Taxonomy" id="50390"/>
    <lineage>
        <taxon>Eukaryota</taxon>
        <taxon>Metazoa</taxon>
        <taxon>Ecdysozoa</taxon>
        <taxon>Arthropoda</taxon>
        <taxon>Hexapoda</taxon>
        <taxon>Insecta</taxon>
        <taxon>Pterygota</taxon>
        <taxon>Neoptera</taxon>
        <taxon>Endopterygota</taxon>
        <taxon>Coleoptera</taxon>
        <taxon>Polyphaga</taxon>
        <taxon>Cucujiformia</taxon>
        <taxon>Chrysomeloidea</taxon>
        <taxon>Chrysomelidae</taxon>
        <taxon>Galerucinae</taxon>
        <taxon>Diabroticina</taxon>
        <taxon>Diabroticites</taxon>
        <taxon>Diabrotica</taxon>
    </lineage>
</organism>
<feature type="compositionally biased region" description="Low complexity" evidence="1">
    <location>
        <begin position="59"/>
        <end position="71"/>
    </location>
</feature>
<dbReference type="InParanoid" id="A0A6P7GXT6"/>
<dbReference type="AlphaFoldDB" id="A0A6P7GXT6"/>
<feature type="region of interest" description="Disordered" evidence="1">
    <location>
        <begin position="1"/>
        <end position="103"/>
    </location>
</feature>
<name>A0A6P7GXT6_DIAVI</name>
<feature type="non-terminal residue" evidence="2">
    <location>
        <position position="136"/>
    </location>
</feature>
<accession>A0A6P7GXT6</accession>
<proteinExistence type="predicted"/>
<gene>
    <name evidence="2" type="primary">LOC114344238</name>
</gene>
<feature type="compositionally biased region" description="Basic and acidic residues" evidence="1">
    <location>
        <begin position="1"/>
        <end position="58"/>
    </location>
</feature>
<sequence length="136" mass="15886">MESGKQDFKNKRSQPRDTERRYDQRDQKRDSGFRGKRDSDRSESGRRFENGNNSDRRSFNNNSGGNRFNRSQASRNEDNRASEANVEDEEEWGVNLSLETQRDGMIREIRREIADLGAREIPRDRNLGEGLRMGTT</sequence>